<dbReference type="SUPFAM" id="SSF52540">
    <property type="entry name" value="P-loop containing nucleoside triphosphate hydrolases"/>
    <property type="match status" value="1"/>
</dbReference>
<name>A0A1Y6CN93_9BACT</name>
<dbReference type="OrthoDB" id="5406017at2"/>
<dbReference type="EMBL" id="FWZT01000022">
    <property type="protein sequence ID" value="SMF64693.1"/>
    <property type="molecule type" value="Genomic_DNA"/>
</dbReference>
<dbReference type="STRING" id="1513793.SAMN06296036_12270"/>
<dbReference type="GO" id="GO:0005525">
    <property type="term" value="F:GTP binding"/>
    <property type="evidence" value="ECO:0007669"/>
    <property type="project" value="InterPro"/>
</dbReference>
<dbReference type="Pfam" id="PF01926">
    <property type="entry name" value="MMR_HSR1"/>
    <property type="match status" value="1"/>
</dbReference>
<sequence length="466" mass="52608">MIPSFAVVGRSNKGKSSIVATLTENDMIEIAATPRTTQTCQEFIMRASGQDLFQIIDTPGFEEAPAVLEWLQKKPVDAHQRRQRVEEFLKEFEGTNQFKYERELLSPIIAGAAILYVADASRPYRSNYESEFEILRWTGQHSMALINLIGKQEYIDDWEAALNQYFRKVRVFDAHKSYLEDRVQLLEELKVIHDQLRPQISKAIEIMKSEHQSRLYSSAHVIANFILKAINLEHKEDIVDTDFGPPNKQELQNAYLDTVRNMEQSCRDKLLLLFQYQWLETDETQLEGRFEEDDLFSRQTWEILGLSRTKLVTLGTAVGALAGGGIDVMAGGASLLVGSGLGAFLGGGSSLYLAYSDPTILGFKTKKSHYVIGPNKNPNFPWVLLDRALLFVQSLQQRTHAVQATLSVNHKPAGLGLSSQQNSKSLKRLAWIFRKSKWGLSRDSLCDELAAEILTMMNSIGKRESS</sequence>
<evidence type="ECO:0000259" key="1">
    <source>
        <dbReference type="Pfam" id="PF01926"/>
    </source>
</evidence>
<dbReference type="Proteomes" id="UP000192907">
    <property type="component" value="Unassembled WGS sequence"/>
</dbReference>
<dbReference type="Gene3D" id="3.40.50.300">
    <property type="entry name" value="P-loop containing nucleotide triphosphate hydrolases"/>
    <property type="match status" value="1"/>
</dbReference>
<dbReference type="AlphaFoldDB" id="A0A1Y6CN93"/>
<evidence type="ECO:0000313" key="2">
    <source>
        <dbReference type="EMBL" id="SMF64693.1"/>
    </source>
</evidence>
<dbReference type="Pfam" id="PF11981">
    <property type="entry name" value="DUF3482"/>
    <property type="match status" value="1"/>
</dbReference>
<protein>
    <submittedName>
        <fullName evidence="2">50S ribosome-binding GTPase</fullName>
    </submittedName>
</protein>
<keyword evidence="3" id="KW-1185">Reference proteome</keyword>
<organism evidence="2 3">
    <name type="scientific">Pseudobacteriovorax antillogorgiicola</name>
    <dbReference type="NCBI Taxonomy" id="1513793"/>
    <lineage>
        <taxon>Bacteria</taxon>
        <taxon>Pseudomonadati</taxon>
        <taxon>Bdellovibrionota</taxon>
        <taxon>Oligoflexia</taxon>
        <taxon>Oligoflexales</taxon>
        <taxon>Pseudobacteriovoracaceae</taxon>
        <taxon>Pseudobacteriovorax</taxon>
    </lineage>
</organism>
<dbReference type="RefSeq" id="WP_132323417.1">
    <property type="nucleotide sequence ID" value="NZ_FWZT01000022.1"/>
</dbReference>
<dbReference type="InterPro" id="IPR027417">
    <property type="entry name" value="P-loop_NTPase"/>
</dbReference>
<evidence type="ECO:0000313" key="3">
    <source>
        <dbReference type="Proteomes" id="UP000192907"/>
    </source>
</evidence>
<gene>
    <name evidence="2" type="ORF">SAMN06296036_12270</name>
</gene>
<dbReference type="InterPro" id="IPR006073">
    <property type="entry name" value="GTP-bd"/>
</dbReference>
<feature type="domain" description="G" evidence="1">
    <location>
        <begin position="5"/>
        <end position="86"/>
    </location>
</feature>
<dbReference type="InterPro" id="IPR021871">
    <property type="entry name" value="DUF3482"/>
</dbReference>
<reference evidence="3" key="1">
    <citation type="submission" date="2017-04" db="EMBL/GenBank/DDBJ databases">
        <authorList>
            <person name="Varghese N."/>
            <person name="Submissions S."/>
        </authorList>
    </citation>
    <scope>NUCLEOTIDE SEQUENCE [LARGE SCALE GENOMIC DNA]</scope>
    <source>
        <strain evidence="3">RKEM611</strain>
    </source>
</reference>
<accession>A0A1Y6CN93</accession>
<proteinExistence type="predicted"/>